<keyword evidence="2" id="KW-0812">Transmembrane</keyword>
<evidence type="ECO:0000313" key="4">
    <source>
        <dbReference type="Proteomes" id="UP001432011"/>
    </source>
</evidence>
<keyword evidence="4" id="KW-1185">Reference proteome</keyword>
<protein>
    <submittedName>
        <fullName evidence="3">Uncharacterized protein</fullName>
    </submittedName>
</protein>
<evidence type="ECO:0000313" key="3">
    <source>
        <dbReference type="EMBL" id="WUP72387.1"/>
    </source>
</evidence>
<organism evidence="3 4">
    <name type="scientific">Microbispora hainanensis</name>
    <dbReference type="NCBI Taxonomy" id="568844"/>
    <lineage>
        <taxon>Bacteria</taxon>
        <taxon>Bacillati</taxon>
        <taxon>Actinomycetota</taxon>
        <taxon>Actinomycetes</taxon>
        <taxon>Streptosporangiales</taxon>
        <taxon>Streptosporangiaceae</taxon>
        <taxon>Microbispora</taxon>
    </lineage>
</organism>
<accession>A0ABZ1SIT1</accession>
<evidence type="ECO:0000256" key="2">
    <source>
        <dbReference type="SAM" id="Phobius"/>
    </source>
</evidence>
<sequence>MNAQNPQNLPMRLSPVPEPPQAQEPERVHSQPDPTSAITGGIVAALAAAGAIAALIARSRSTERL</sequence>
<keyword evidence="2" id="KW-0472">Membrane</keyword>
<gene>
    <name evidence="3" type="ORF">OG913_23475</name>
</gene>
<dbReference type="RefSeq" id="WP_328708424.1">
    <property type="nucleotide sequence ID" value="NZ_CP108085.1"/>
</dbReference>
<feature type="transmembrane region" description="Helical" evidence="2">
    <location>
        <begin position="37"/>
        <end position="57"/>
    </location>
</feature>
<dbReference type="Proteomes" id="UP001432011">
    <property type="component" value="Chromosome"/>
</dbReference>
<feature type="region of interest" description="Disordered" evidence="1">
    <location>
        <begin position="1"/>
        <end position="37"/>
    </location>
</feature>
<dbReference type="EMBL" id="CP108085">
    <property type="protein sequence ID" value="WUP72387.1"/>
    <property type="molecule type" value="Genomic_DNA"/>
</dbReference>
<name>A0ABZ1SIT1_9ACTN</name>
<evidence type="ECO:0000256" key="1">
    <source>
        <dbReference type="SAM" id="MobiDB-lite"/>
    </source>
</evidence>
<reference evidence="3" key="1">
    <citation type="submission" date="2022-10" db="EMBL/GenBank/DDBJ databases">
        <title>The complete genomes of actinobacterial strains from the NBC collection.</title>
        <authorList>
            <person name="Joergensen T.S."/>
            <person name="Alvarez Arevalo M."/>
            <person name="Sterndorff E.B."/>
            <person name="Faurdal D."/>
            <person name="Vuksanovic O."/>
            <person name="Mourched A.-S."/>
            <person name="Charusanti P."/>
            <person name="Shaw S."/>
            <person name="Blin K."/>
            <person name="Weber T."/>
        </authorList>
    </citation>
    <scope>NUCLEOTIDE SEQUENCE</scope>
    <source>
        <strain evidence="3">NBC_00254</strain>
    </source>
</reference>
<proteinExistence type="predicted"/>
<keyword evidence="2" id="KW-1133">Transmembrane helix</keyword>